<sequence>MTTTPTLVDRPVPRRRLRRRMTRGPGFAVTRQYEAPGRPTIPRDSLSITSTEGLLCRPKWSSVGCRFLRIMV</sequence>
<organism evidence="1 2">
    <name type="scientific">Cryptosporangium minutisporangium</name>
    <dbReference type="NCBI Taxonomy" id="113569"/>
    <lineage>
        <taxon>Bacteria</taxon>
        <taxon>Bacillati</taxon>
        <taxon>Actinomycetota</taxon>
        <taxon>Actinomycetes</taxon>
        <taxon>Cryptosporangiales</taxon>
        <taxon>Cryptosporangiaceae</taxon>
        <taxon>Cryptosporangium</taxon>
    </lineage>
</organism>
<dbReference type="EMBL" id="BAAAYN010000001">
    <property type="protein sequence ID" value="GAA3381668.1"/>
    <property type="molecule type" value="Genomic_DNA"/>
</dbReference>
<proteinExistence type="predicted"/>
<dbReference type="Proteomes" id="UP001501676">
    <property type="component" value="Unassembled WGS sequence"/>
</dbReference>
<evidence type="ECO:0000313" key="1">
    <source>
        <dbReference type="EMBL" id="GAA3381668.1"/>
    </source>
</evidence>
<comment type="caution">
    <text evidence="1">The sequence shown here is derived from an EMBL/GenBank/DDBJ whole genome shotgun (WGS) entry which is preliminary data.</text>
</comment>
<protein>
    <submittedName>
        <fullName evidence="1">Uncharacterized protein</fullName>
    </submittedName>
</protein>
<accession>A0ABP6SQG8</accession>
<evidence type="ECO:0000313" key="2">
    <source>
        <dbReference type="Proteomes" id="UP001501676"/>
    </source>
</evidence>
<reference evidence="2" key="1">
    <citation type="journal article" date="2019" name="Int. J. Syst. Evol. Microbiol.">
        <title>The Global Catalogue of Microorganisms (GCM) 10K type strain sequencing project: providing services to taxonomists for standard genome sequencing and annotation.</title>
        <authorList>
            <consortium name="The Broad Institute Genomics Platform"/>
            <consortium name="The Broad Institute Genome Sequencing Center for Infectious Disease"/>
            <person name="Wu L."/>
            <person name="Ma J."/>
        </authorList>
    </citation>
    <scope>NUCLEOTIDE SEQUENCE [LARGE SCALE GENOMIC DNA]</scope>
    <source>
        <strain evidence="2">JCM 9458</strain>
    </source>
</reference>
<name>A0ABP6SQG8_9ACTN</name>
<gene>
    <name evidence="1" type="ORF">GCM10020369_00500</name>
</gene>
<keyword evidence="2" id="KW-1185">Reference proteome</keyword>